<dbReference type="PANTHER" id="PTHR31808">
    <property type="entry name" value="EXPRESSED PROTEIN"/>
    <property type="match status" value="1"/>
</dbReference>
<proteinExistence type="predicted"/>
<organism evidence="2 3">
    <name type="scientific">Canavalia gladiata</name>
    <name type="common">Sword bean</name>
    <name type="synonym">Dolichos gladiatus</name>
    <dbReference type="NCBI Taxonomy" id="3824"/>
    <lineage>
        <taxon>Eukaryota</taxon>
        <taxon>Viridiplantae</taxon>
        <taxon>Streptophyta</taxon>
        <taxon>Embryophyta</taxon>
        <taxon>Tracheophyta</taxon>
        <taxon>Spermatophyta</taxon>
        <taxon>Magnoliopsida</taxon>
        <taxon>eudicotyledons</taxon>
        <taxon>Gunneridae</taxon>
        <taxon>Pentapetalae</taxon>
        <taxon>rosids</taxon>
        <taxon>fabids</taxon>
        <taxon>Fabales</taxon>
        <taxon>Fabaceae</taxon>
        <taxon>Papilionoideae</taxon>
        <taxon>50 kb inversion clade</taxon>
        <taxon>NPAAA clade</taxon>
        <taxon>indigoferoid/millettioid clade</taxon>
        <taxon>Phaseoleae</taxon>
        <taxon>Canavalia</taxon>
    </lineage>
</organism>
<dbReference type="Pfam" id="PF05542">
    <property type="entry name" value="DUF760"/>
    <property type="match status" value="1"/>
</dbReference>
<accession>A0AAN9MT54</accession>
<name>A0AAN9MT54_CANGL</name>
<evidence type="ECO:0000313" key="3">
    <source>
        <dbReference type="Proteomes" id="UP001367508"/>
    </source>
</evidence>
<dbReference type="InterPro" id="IPR008479">
    <property type="entry name" value="DUF760"/>
</dbReference>
<keyword evidence="3" id="KW-1185">Reference proteome</keyword>
<dbReference type="Proteomes" id="UP001367508">
    <property type="component" value="Unassembled WGS sequence"/>
</dbReference>
<dbReference type="AlphaFoldDB" id="A0AAN9MT54"/>
<feature type="region of interest" description="Disordered" evidence="1">
    <location>
        <begin position="262"/>
        <end position="294"/>
    </location>
</feature>
<evidence type="ECO:0000256" key="1">
    <source>
        <dbReference type="SAM" id="MobiDB-lite"/>
    </source>
</evidence>
<dbReference type="InterPro" id="IPR038925">
    <property type="entry name" value="At3g17800-like"/>
</dbReference>
<feature type="compositionally biased region" description="Polar residues" evidence="1">
    <location>
        <begin position="262"/>
        <end position="271"/>
    </location>
</feature>
<evidence type="ECO:0000313" key="2">
    <source>
        <dbReference type="EMBL" id="KAK7358104.1"/>
    </source>
</evidence>
<sequence length="406" mass="45023">MDVAATAVRSPAIVLGRPVRVSSLARFGSIVGFSRKLCGTSLSIPKQGRGRVCIGNRRGLVVRATSSPDWSESSAKIAPLQLESPIGQFLSQILINHPHLVPAAVDQQLEQLQTDRDADQQKEDPSASGTDLVLYRRIAEVKANERTKALEEILYALVVQKFMDANISLIPSVTPDPSGRVDLWPKEDGKLEQLHSLEAYEMIQNHLNLILGDRVGDMTSVAEISKFRVGQVYAASVMYGYFLKRVDQRFQLEKTMKLLPNTTEENSVHQTTTDDARPSSEVDTSQVMSHPELSTWPGGDVSPGGYGYGIKPTRLRNYVMSFDGDTLQRYATIRSKEAVSIIEKHTEALFGRPEIVVTPEGAISKDENIKISFGGLRRLVLEAVSFGSFLWDVESYVDSRYHFVLN</sequence>
<dbReference type="PANTHER" id="PTHR31808:SF4">
    <property type="entry name" value="LIGASE, PUTATIVE (DUF760)-RELATED"/>
    <property type="match status" value="1"/>
</dbReference>
<dbReference type="EMBL" id="JAYMYQ010000001">
    <property type="protein sequence ID" value="KAK7358104.1"/>
    <property type="molecule type" value="Genomic_DNA"/>
</dbReference>
<protein>
    <submittedName>
        <fullName evidence="2">Uncharacterized protein</fullName>
    </submittedName>
</protein>
<gene>
    <name evidence="2" type="ORF">VNO77_00025</name>
</gene>
<comment type="caution">
    <text evidence="2">The sequence shown here is derived from an EMBL/GenBank/DDBJ whole genome shotgun (WGS) entry which is preliminary data.</text>
</comment>
<reference evidence="2 3" key="1">
    <citation type="submission" date="2024-01" db="EMBL/GenBank/DDBJ databases">
        <title>The genomes of 5 underutilized Papilionoideae crops provide insights into root nodulation and disease resistanc.</title>
        <authorList>
            <person name="Jiang F."/>
        </authorList>
    </citation>
    <scope>NUCLEOTIDE SEQUENCE [LARGE SCALE GENOMIC DNA]</scope>
    <source>
        <strain evidence="2">LVBAO_FW01</strain>
        <tissue evidence="2">Leaves</tissue>
    </source>
</reference>